<keyword evidence="1" id="KW-0812">Transmembrane</keyword>
<name>A0A6C0LD46_9ZZZZ</name>
<protein>
    <submittedName>
        <fullName evidence="2">Uncharacterized protein</fullName>
    </submittedName>
</protein>
<feature type="transmembrane region" description="Helical" evidence="1">
    <location>
        <begin position="40"/>
        <end position="59"/>
    </location>
</feature>
<reference evidence="2" key="1">
    <citation type="journal article" date="2020" name="Nature">
        <title>Giant virus diversity and host interactions through global metagenomics.</title>
        <authorList>
            <person name="Schulz F."/>
            <person name="Roux S."/>
            <person name="Paez-Espino D."/>
            <person name="Jungbluth S."/>
            <person name="Walsh D.A."/>
            <person name="Denef V.J."/>
            <person name="McMahon K.D."/>
            <person name="Konstantinidis K.T."/>
            <person name="Eloe-Fadrosh E.A."/>
            <person name="Kyrpides N.C."/>
            <person name="Woyke T."/>
        </authorList>
    </citation>
    <scope>NUCLEOTIDE SEQUENCE</scope>
    <source>
        <strain evidence="2">GVMAG-M-3300027791-30</strain>
    </source>
</reference>
<dbReference type="EMBL" id="MN740475">
    <property type="protein sequence ID" value="QHU28876.1"/>
    <property type="molecule type" value="Genomic_DNA"/>
</dbReference>
<accession>A0A6C0LD46</accession>
<evidence type="ECO:0000313" key="2">
    <source>
        <dbReference type="EMBL" id="QHU28876.1"/>
    </source>
</evidence>
<dbReference type="AlphaFoldDB" id="A0A6C0LD46"/>
<keyword evidence="1" id="KW-0472">Membrane</keyword>
<feature type="transmembrane region" description="Helical" evidence="1">
    <location>
        <begin position="6"/>
        <end position="28"/>
    </location>
</feature>
<keyword evidence="1" id="KW-1133">Transmembrane helix</keyword>
<evidence type="ECO:0000256" key="1">
    <source>
        <dbReference type="SAM" id="Phobius"/>
    </source>
</evidence>
<organism evidence="2">
    <name type="scientific">viral metagenome</name>
    <dbReference type="NCBI Taxonomy" id="1070528"/>
    <lineage>
        <taxon>unclassified sequences</taxon>
        <taxon>metagenomes</taxon>
        <taxon>organismal metagenomes</taxon>
    </lineage>
</organism>
<sequence length="727" mass="82324">MFTYKISNNTLLLIVFIFSFIIYITGFILKKYSNFKRINLYVLLLTIIISTIGLILISTNNISSSDKHSHDEPHPHPIKIECNNSNDCPNKDKFSCENKKCILNSSDKLKIVKYLDSVYPSKITMSSMLSDIEIYNFFMLLGYYWVSYHNNVENILHTIDNNFPKNVQCGGYYTRGNSQTLCGSSPHTNIAKNWPCNNGCPPGIQCCKPGTLSFPPNNNQLYYTDYIQKDIEVLRNGYDFKDFHNKSILYNPSYLYKINKLNEKNAINYLPLIKNGLDNTGKNINYNVCNNTNTYDFTKKGPGIPSNEIGECTRDHGVGGSPDIFYYICSGTGNLLNIGTTLRSANKIHALLLIIRRAGELNFGSVSTYKYSGYTITKTKINLKDKIIKNSFIETPQLLLLEYCERSNYTYTMNCLNTEEAEFGTDDAKKIAPNVDWPFSLNNVGWEGNNNPQGAPDTSYRHLLKWYFAYKKVTLPDLSDYSNNWSNWSSNQVKILGDFYNSITEPQFDSWKINYSFNRISNSAHPDVIIYQLINPAKVEITGYSLDVNPLDKYGKPFNGITNYSGKYLDTISFSIQPNGGGAWAYELIDYRLSIKAAGGNSDYWTKYTNKFIKVGNILNSNGMEECTPYFCKKSTDPYCEILNPQYGREDTDWKAIICSNPLNPSPPTPPPTPPSPSVPQCKNISDGAEHNYCSGWCNTPGAWDCGKNQMNNGEYCSCLNCNGCNK</sequence>
<proteinExistence type="predicted"/>